<dbReference type="Gene3D" id="3.30.1370.30">
    <property type="match status" value="1"/>
</dbReference>
<sequence>MPLPHDLCSHIQNAFRARHAKVLVPHNTQNLGVLSILLRAGFLTALTRGTTHLPSPSDFSTAKDSDKRIWAELKYRNDKPVLSQMELVSMPSRRVFMDVAEIRRMCTGRRAAGTVKPLGMGEVAVVRTNHPEHEWLEAREALALKLGGEVVCRAR</sequence>
<protein>
    <submittedName>
        <fullName evidence="4">Mitochondrial ribosomal protein subunit S8</fullName>
    </submittedName>
</protein>
<dbReference type="InterPro" id="IPR000630">
    <property type="entry name" value="Ribosomal_uS8"/>
</dbReference>
<dbReference type="STRING" id="71717.A0A4Y7TCX0"/>
<evidence type="ECO:0000256" key="3">
    <source>
        <dbReference type="ARBA" id="ARBA00023274"/>
    </source>
</evidence>
<gene>
    <name evidence="4" type="ORF">FA13DRAFT_1732069</name>
</gene>
<dbReference type="GO" id="GO:0005840">
    <property type="term" value="C:ribosome"/>
    <property type="evidence" value="ECO:0007669"/>
    <property type="project" value="UniProtKB-KW"/>
</dbReference>
<dbReference type="Proteomes" id="UP000298030">
    <property type="component" value="Unassembled WGS sequence"/>
</dbReference>
<dbReference type="GO" id="GO:1990904">
    <property type="term" value="C:ribonucleoprotein complex"/>
    <property type="evidence" value="ECO:0007669"/>
    <property type="project" value="UniProtKB-KW"/>
</dbReference>
<dbReference type="GO" id="GO:0006412">
    <property type="term" value="P:translation"/>
    <property type="evidence" value="ECO:0007669"/>
    <property type="project" value="InterPro"/>
</dbReference>
<keyword evidence="3" id="KW-0687">Ribonucleoprotein</keyword>
<keyword evidence="2 4" id="KW-0689">Ribosomal protein</keyword>
<reference evidence="4 5" key="1">
    <citation type="journal article" date="2019" name="Nat. Ecol. Evol.">
        <title>Megaphylogeny resolves global patterns of mushroom evolution.</title>
        <authorList>
            <person name="Varga T."/>
            <person name="Krizsan K."/>
            <person name="Foldi C."/>
            <person name="Dima B."/>
            <person name="Sanchez-Garcia M."/>
            <person name="Sanchez-Ramirez S."/>
            <person name="Szollosi G.J."/>
            <person name="Szarkandi J.G."/>
            <person name="Papp V."/>
            <person name="Albert L."/>
            <person name="Andreopoulos W."/>
            <person name="Angelini C."/>
            <person name="Antonin V."/>
            <person name="Barry K.W."/>
            <person name="Bougher N.L."/>
            <person name="Buchanan P."/>
            <person name="Buyck B."/>
            <person name="Bense V."/>
            <person name="Catcheside P."/>
            <person name="Chovatia M."/>
            <person name="Cooper J."/>
            <person name="Damon W."/>
            <person name="Desjardin D."/>
            <person name="Finy P."/>
            <person name="Geml J."/>
            <person name="Haridas S."/>
            <person name="Hughes K."/>
            <person name="Justo A."/>
            <person name="Karasinski D."/>
            <person name="Kautmanova I."/>
            <person name="Kiss B."/>
            <person name="Kocsube S."/>
            <person name="Kotiranta H."/>
            <person name="LaButti K.M."/>
            <person name="Lechner B.E."/>
            <person name="Liimatainen K."/>
            <person name="Lipzen A."/>
            <person name="Lukacs Z."/>
            <person name="Mihaltcheva S."/>
            <person name="Morgado L.N."/>
            <person name="Niskanen T."/>
            <person name="Noordeloos M.E."/>
            <person name="Ohm R.A."/>
            <person name="Ortiz-Santana B."/>
            <person name="Ovrebo C."/>
            <person name="Racz N."/>
            <person name="Riley R."/>
            <person name="Savchenko A."/>
            <person name="Shiryaev A."/>
            <person name="Soop K."/>
            <person name="Spirin V."/>
            <person name="Szebenyi C."/>
            <person name="Tomsovsky M."/>
            <person name="Tulloss R.E."/>
            <person name="Uehling J."/>
            <person name="Grigoriev I.V."/>
            <person name="Vagvolgyi C."/>
            <person name="Papp T."/>
            <person name="Martin F.M."/>
            <person name="Miettinen O."/>
            <person name="Hibbett D.S."/>
            <person name="Nagy L.G."/>
        </authorList>
    </citation>
    <scope>NUCLEOTIDE SEQUENCE [LARGE SCALE GENOMIC DNA]</scope>
    <source>
        <strain evidence="4 5">FP101781</strain>
    </source>
</reference>
<dbReference type="OrthoDB" id="409928at2759"/>
<dbReference type="EMBL" id="QPFP01000017">
    <property type="protein sequence ID" value="TEB31778.1"/>
    <property type="molecule type" value="Genomic_DNA"/>
</dbReference>
<dbReference type="Pfam" id="PF00410">
    <property type="entry name" value="Ribosomal_S8"/>
    <property type="match status" value="1"/>
</dbReference>
<dbReference type="InterPro" id="IPR035987">
    <property type="entry name" value="Ribosomal_uS8_sf"/>
</dbReference>
<comment type="similarity">
    <text evidence="1">Belongs to the universal ribosomal protein uS8 family.</text>
</comment>
<dbReference type="SUPFAM" id="SSF56047">
    <property type="entry name" value="Ribosomal protein S8"/>
    <property type="match status" value="1"/>
</dbReference>
<dbReference type="Gene3D" id="3.30.1490.10">
    <property type="match status" value="1"/>
</dbReference>
<evidence type="ECO:0000256" key="1">
    <source>
        <dbReference type="ARBA" id="ARBA00006471"/>
    </source>
</evidence>
<organism evidence="4 5">
    <name type="scientific">Coprinellus micaceus</name>
    <name type="common">Glistening ink-cap mushroom</name>
    <name type="synonym">Coprinus micaceus</name>
    <dbReference type="NCBI Taxonomy" id="71717"/>
    <lineage>
        <taxon>Eukaryota</taxon>
        <taxon>Fungi</taxon>
        <taxon>Dikarya</taxon>
        <taxon>Basidiomycota</taxon>
        <taxon>Agaricomycotina</taxon>
        <taxon>Agaricomycetes</taxon>
        <taxon>Agaricomycetidae</taxon>
        <taxon>Agaricales</taxon>
        <taxon>Agaricineae</taxon>
        <taxon>Psathyrellaceae</taxon>
        <taxon>Coprinellus</taxon>
    </lineage>
</organism>
<name>A0A4Y7TCX0_COPMI</name>
<dbReference type="AlphaFoldDB" id="A0A4Y7TCX0"/>
<accession>A0A4Y7TCX0</accession>
<comment type="caution">
    <text evidence="4">The sequence shown here is derived from an EMBL/GenBank/DDBJ whole genome shotgun (WGS) entry which is preliminary data.</text>
</comment>
<evidence type="ECO:0000313" key="4">
    <source>
        <dbReference type="EMBL" id="TEB31778.1"/>
    </source>
</evidence>
<dbReference type="GO" id="GO:0003735">
    <property type="term" value="F:structural constituent of ribosome"/>
    <property type="evidence" value="ECO:0007669"/>
    <property type="project" value="InterPro"/>
</dbReference>
<evidence type="ECO:0000313" key="5">
    <source>
        <dbReference type="Proteomes" id="UP000298030"/>
    </source>
</evidence>
<proteinExistence type="inferred from homology"/>
<evidence type="ECO:0000256" key="2">
    <source>
        <dbReference type="ARBA" id="ARBA00022980"/>
    </source>
</evidence>
<keyword evidence="5" id="KW-1185">Reference proteome</keyword>